<reference evidence="1" key="1">
    <citation type="submission" date="2023-10" db="EMBL/GenBank/DDBJ databases">
        <authorList>
            <person name="Hackl T."/>
        </authorList>
    </citation>
    <scope>NUCLEOTIDE SEQUENCE</scope>
</reference>
<comment type="caution">
    <text evidence="1">The sequence shown here is derived from an EMBL/GenBank/DDBJ whole genome shotgun (WGS) entry which is preliminary data.</text>
</comment>
<dbReference type="EMBL" id="CAUWAG010000020">
    <property type="protein sequence ID" value="CAJ2514151.1"/>
    <property type="molecule type" value="Genomic_DNA"/>
</dbReference>
<dbReference type="CDD" id="cd04301">
    <property type="entry name" value="NAT_SF"/>
    <property type="match status" value="1"/>
</dbReference>
<protein>
    <submittedName>
        <fullName evidence="1">Uu.00g022700.m01.CDS01</fullName>
    </submittedName>
</protein>
<dbReference type="InterPro" id="IPR016181">
    <property type="entry name" value="Acyl_CoA_acyltransferase"/>
</dbReference>
<sequence length="245" mass="27689">MATPATKTNNTVEIELVPWDYCSAPHVERMVEQRRSAGWMAEAVPSWVVRAEAGGMDMFWVVLADATPGREEMLEAHGSRYPKEKEPLNDTATTLYSNPREPTGRAFVAIGHVSLNPNPSPGKEYYLDHLPKEHWITALYTTWALQSRGIGRAVMARLEAMMVAPPLNGAVAALDAIKPEIMRSEFALRTYYQRLGVPVPKMSNQEWYQRQRYEFVGEFPESEVATMPDGDEIQASLMLMMKRLK</sequence>
<proteinExistence type="predicted"/>
<dbReference type="AlphaFoldDB" id="A0AAI8YR24"/>
<accession>A0AAI8YR24</accession>
<organism evidence="1 2">
    <name type="scientific">Anthostomella pinea</name>
    <dbReference type="NCBI Taxonomy" id="933095"/>
    <lineage>
        <taxon>Eukaryota</taxon>
        <taxon>Fungi</taxon>
        <taxon>Dikarya</taxon>
        <taxon>Ascomycota</taxon>
        <taxon>Pezizomycotina</taxon>
        <taxon>Sordariomycetes</taxon>
        <taxon>Xylariomycetidae</taxon>
        <taxon>Xylariales</taxon>
        <taxon>Xylariaceae</taxon>
        <taxon>Anthostomella</taxon>
    </lineage>
</organism>
<name>A0AAI8YR24_9PEZI</name>
<keyword evidence="2" id="KW-1185">Reference proteome</keyword>
<gene>
    <name evidence="1" type="ORF">KHLLAP_LOCUS14619</name>
</gene>
<evidence type="ECO:0000313" key="1">
    <source>
        <dbReference type="EMBL" id="CAJ2514151.1"/>
    </source>
</evidence>
<dbReference type="SUPFAM" id="SSF55729">
    <property type="entry name" value="Acyl-CoA N-acyltransferases (Nat)"/>
    <property type="match status" value="1"/>
</dbReference>
<dbReference type="Gene3D" id="3.40.630.30">
    <property type="match status" value="1"/>
</dbReference>
<evidence type="ECO:0000313" key="2">
    <source>
        <dbReference type="Proteomes" id="UP001295740"/>
    </source>
</evidence>
<dbReference type="Proteomes" id="UP001295740">
    <property type="component" value="Unassembled WGS sequence"/>
</dbReference>